<keyword evidence="2" id="KW-0813">Transport</keyword>
<dbReference type="PANTHER" id="PTHR43394:SF1">
    <property type="entry name" value="ATP-BINDING CASSETTE SUB-FAMILY B MEMBER 10, MITOCHONDRIAL"/>
    <property type="match status" value="1"/>
</dbReference>
<dbReference type="Pfam" id="PF00005">
    <property type="entry name" value="ABC_tran"/>
    <property type="match status" value="1"/>
</dbReference>
<dbReference type="RefSeq" id="WP_191229438.1">
    <property type="nucleotide sequence ID" value="NZ_AP023321.1"/>
</dbReference>
<keyword evidence="5" id="KW-0547">Nucleotide-binding</keyword>
<feature type="transmembrane region" description="Helical" evidence="9">
    <location>
        <begin position="134"/>
        <end position="156"/>
    </location>
</feature>
<keyword evidence="7 9" id="KW-1133">Transmembrane helix</keyword>
<dbReference type="GO" id="GO:0005524">
    <property type="term" value="F:ATP binding"/>
    <property type="evidence" value="ECO:0007669"/>
    <property type="project" value="UniProtKB-KW"/>
</dbReference>
<comment type="subcellular location">
    <subcellularLocation>
        <location evidence="1">Cell membrane</location>
        <topology evidence="1">Multi-pass membrane protein</topology>
    </subcellularLocation>
</comment>
<dbReference type="KEGG" id="sman:C12CBH8_02950"/>
<dbReference type="SUPFAM" id="SSF90123">
    <property type="entry name" value="ABC transporter transmembrane region"/>
    <property type="match status" value="1"/>
</dbReference>
<feature type="transmembrane region" description="Helical" evidence="9">
    <location>
        <begin position="162"/>
        <end position="179"/>
    </location>
</feature>
<sequence>MQQQKKPFSLMAFIKPHRAGFLASVILAVLSVASGMVPYFAVARMVNLLISGEKNFSIYLTWGAVALIAYLLKSVLHGISTRCSHEATFHVLSELRRAVADKLTRVSMGYLTDTPSGRLKTTMVERVEQMEVPLAHIIPEMTSNLLVPIAIVVYLFVLDWRMALVSLITIPIGMLCYMAQMKEYPKKYGAVVQAGKHMSATTVEYIGGIEVIKAFNQSAASYGKFTQAVRQSADLMLDWMKSTQGYSALMMTIWPAVLIGVLPIGCVFYRNGSLTASDFITIAILALGIVGPLVAAIFLTDDFSKIATITGEIGAVLSEPDLERPAQRKDLHGLDIDLRDVTFAYKDKQVLNGVTLNIRQGTTTALVGPSGSGKSTIAKLIASYWDAGGGSITIGEVDVKNLPPEQVMDLIGYVSQDNFLFNISVRENIRMGRPEATDDEVEAVAKASGCHDFIMGLDHGYDTVVGGAGGHLSGGERQRVAIARAMMKNAPIVILDEATSYTDPENEAVLQDAIGRLTRGKTLIVIAHRLSTITDADQIAVVEQGKILDAGTHDELLKRCPLYAQMWAAHTQAKDADMREGGGKHVWRI</sequence>
<dbReference type="PROSITE" id="PS50929">
    <property type="entry name" value="ABC_TM1F"/>
    <property type="match status" value="1"/>
</dbReference>
<name>A0A7I8CZ32_9FIRM</name>
<dbReference type="InterPro" id="IPR036640">
    <property type="entry name" value="ABC1_TM_sf"/>
</dbReference>
<dbReference type="PANTHER" id="PTHR43394">
    <property type="entry name" value="ATP-DEPENDENT PERMEASE MDL1, MITOCHONDRIAL"/>
    <property type="match status" value="1"/>
</dbReference>
<feature type="transmembrane region" description="Helical" evidence="9">
    <location>
        <begin position="56"/>
        <end position="72"/>
    </location>
</feature>
<accession>A0A7I8CZ32</accession>
<evidence type="ECO:0000256" key="6">
    <source>
        <dbReference type="ARBA" id="ARBA00022840"/>
    </source>
</evidence>
<protein>
    <submittedName>
        <fullName evidence="12">ABC transporter ATP-binding protein</fullName>
    </submittedName>
</protein>
<reference evidence="13" key="1">
    <citation type="submission" date="2020-07" db="EMBL/GenBank/DDBJ databases">
        <title>Complete genome sequencing of Clostridia bacterium strain 12CBH8.</title>
        <authorList>
            <person name="Sakamoto M."/>
            <person name="Murakami T."/>
            <person name="Mori H."/>
        </authorList>
    </citation>
    <scope>NUCLEOTIDE SEQUENCE [LARGE SCALE GENOMIC DNA]</scope>
    <source>
        <strain evidence="13">12CBH8</strain>
    </source>
</reference>
<feature type="transmembrane region" description="Helical" evidence="9">
    <location>
        <begin position="276"/>
        <end position="299"/>
    </location>
</feature>
<dbReference type="Proteomes" id="UP000593890">
    <property type="component" value="Chromosome"/>
</dbReference>
<dbReference type="GO" id="GO:0005886">
    <property type="term" value="C:plasma membrane"/>
    <property type="evidence" value="ECO:0007669"/>
    <property type="project" value="UniProtKB-SubCell"/>
</dbReference>
<feature type="domain" description="ABC transporter" evidence="10">
    <location>
        <begin position="336"/>
        <end position="569"/>
    </location>
</feature>
<dbReference type="InterPro" id="IPR003593">
    <property type="entry name" value="AAA+_ATPase"/>
</dbReference>
<dbReference type="Gene3D" id="1.20.1560.10">
    <property type="entry name" value="ABC transporter type 1, transmembrane domain"/>
    <property type="match status" value="1"/>
</dbReference>
<dbReference type="PROSITE" id="PS50893">
    <property type="entry name" value="ABC_TRANSPORTER_2"/>
    <property type="match status" value="1"/>
</dbReference>
<keyword evidence="8 9" id="KW-0472">Membrane</keyword>
<dbReference type="Pfam" id="PF00664">
    <property type="entry name" value="ABC_membrane"/>
    <property type="match status" value="1"/>
</dbReference>
<organism evidence="12 13">
    <name type="scientific">Solibaculum mannosilyticum</name>
    <dbReference type="NCBI Taxonomy" id="2780922"/>
    <lineage>
        <taxon>Bacteria</taxon>
        <taxon>Bacillati</taxon>
        <taxon>Bacillota</taxon>
        <taxon>Clostridia</taxon>
        <taxon>Eubacteriales</taxon>
        <taxon>Oscillospiraceae</taxon>
        <taxon>Solibaculum</taxon>
    </lineage>
</organism>
<dbReference type="GO" id="GO:0016887">
    <property type="term" value="F:ATP hydrolysis activity"/>
    <property type="evidence" value="ECO:0007669"/>
    <property type="project" value="InterPro"/>
</dbReference>
<evidence type="ECO:0000256" key="4">
    <source>
        <dbReference type="ARBA" id="ARBA00022692"/>
    </source>
</evidence>
<keyword evidence="4 9" id="KW-0812">Transmembrane</keyword>
<dbReference type="InterPro" id="IPR011527">
    <property type="entry name" value="ABC1_TM_dom"/>
</dbReference>
<dbReference type="EMBL" id="AP023321">
    <property type="protein sequence ID" value="BCI59656.1"/>
    <property type="molecule type" value="Genomic_DNA"/>
</dbReference>
<dbReference type="SUPFAM" id="SSF52540">
    <property type="entry name" value="P-loop containing nucleoside triphosphate hydrolases"/>
    <property type="match status" value="1"/>
</dbReference>
<dbReference type="GO" id="GO:0015421">
    <property type="term" value="F:ABC-type oligopeptide transporter activity"/>
    <property type="evidence" value="ECO:0007669"/>
    <property type="project" value="TreeGrafter"/>
</dbReference>
<evidence type="ECO:0000259" key="11">
    <source>
        <dbReference type="PROSITE" id="PS50929"/>
    </source>
</evidence>
<dbReference type="FunFam" id="3.40.50.300:FF:000221">
    <property type="entry name" value="Multidrug ABC transporter ATP-binding protein"/>
    <property type="match status" value="1"/>
</dbReference>
<feature type="domain" description="ABC transmembrane type-1" evidence="11">
    <location>
        <begin position="22"/>
        <end position="305"/>
    </location>
</feature>
<evidence type="ECO:0000313" key="12">
    <source>
        <dbReference type="EMBL" id="BCI59656.1"/>
    </source>
</evidence>
<dbReference type="AlphaFoldDB" id="A0A7I8CZ32"/>
<dbReference type="InterPro" id="IPR003439">
    <property type="entry name" value="ABC_transporter-like_ATP-bd"/>
</dbReference>
<evidence type="ECO:0000256" key="3">
    <source>
        <dbReference type="ARBA" id="ARBA00022475"/>
    </source>
</evidence>
<proteinExistence type="predicted"/>
<evidence type="ECO:0000256" key="9">
    <source>
        <dbReference type="SAM" id="Phobius"/>
    </source>
</evidence>
<dbReference type="SMART" id="SM00382">
    <property type="entry name" value="AAA"/>
    <property type="match status" value="1"/>
</dbReference>
<keyword evidence="6 12" id="KW-0067">ATP-binding</keyword>
<evidence type="ECO:0000313" key="13">
    <source>
        <dbReference type="Proteomes" id="UP000593890"/>
    </source>
</evidence>
<evidence type="ECO:0000256" key="5">
    <source>
        <dbReference type="ARBA" id="ARBA00022741"/>
    </source>
</evidence>
<keyword evidence="3" id="KW-1003">Cell membrane</keyword>
<dbReference type="Gene3D" id="3.40.50.300">
    <property type="entry name" value="P-loop containing nucleotide triphosphate hydrolases"/>
    <property type="match status" value="1"/>
</dbReference>
<evidence type="ECO:0000256" key="7">
    <source>
        <dbReference type="ARBA" id="ARBA00022989"/>
    </source>
</evidence>
<dbReference type="InterPro" id="IPR017871">
    <property type="entry name" value="ABC_transporter-like_CS"/>
</dbReference>
<evidence type="ECO:0000256" key="1">
    <source>
        <dbReference type="ARBA" id="ARBA00004651"/>
    </source>
</evidence>
<gene>
    <name evidence="12" type="ORF">C12CBH8_02950</name>
</gene>
<dbReference type="InterPro" id="IPR027417">
    <property type="entry name" value="P-loop_NTPase"/>
</dbReference>
<feature type="transmembrane region" description="Helical" evidence="9">
    <location>
        <begin position="246"/>
        <end position="270"/>
    </location>
</feature>
<evidence type="ECO:0000259" key="10">
    <source>
        <dbReference type="PROSITE" id="PS50893"/>
    </source>
</evidence>
<evidence type="ECO:0000256" key="2">
    <source>
        <dbReference type="ARBA" id="ARBA00022448"/>
    </source>
</evidence>
<feature type="transmembrane region" description="Helical" evidence="9">
    <location>
        <begin position="21"/>
        <end position="41"/>
    </location>
</feature>
<evidence type="ECO:0000256" key="8">
    <source>
        <dbReference type="ARBA" id="ARBA00023136"/>
    </source>
</evidence>
<keyword evidence="13" id="KW-1185">Reference proteome</keyword>
<dbReference type="InterPro" id="IPR039421">
    <property type="entry name" value="Type_1_exporter"/>
</dbReference>
<dbReference type="PROSITE" id="PS00211">
    <property type="entry name" value="ABC_TRANSPORTER_1"/>
    <property type="match status" value="1"/>
</dbReference>